<gene>
    <name evidence="1" type="ORF">TRICI_000179</name>
</gene>
<name>A0A642VE67_9ASCO</name>
<evidence type="ECO:0000313" key="2">
    <source>
        <dbReference type="Proteomes" id="UP000761534"/>
    </source>
</evidence>
<protein>
    <submittedName>
        <fullName evidence="1">Uncharacterized protein</fullName>
    </submittedName>
</protein>
<dbReference type="AlphaFoldDB" id="A0A642VE67"/>
<organism evidence="1 2">
    <name type="scientific">Trichomonascus ciferrii</name>
    <dbReference type="NCBI Taxonomy" id="44093"/>
    <lineage>
        <taxon>Eukaryota</taxon>
        <taxon>Fungi</taxon>
        <taxon>Dikarya</taxon>
        <taxon>Ascomycota</taxon>
        <taxon>Saccharomycotina</taxon>
        <taxon>Dipodascomycetes</taxon>
        <taxon>Dipodascales</taxon>
        <taxon>Trichomonascaceae</taxon>
        <taxon>Trichomonascus</taxon>
        <taxon>Trichomonascus ciferrii complex</taxon>
    </lineage>
</organism>
<evidence type="ECO:0000313" key="1">
    <source>
        <dbReference type="EMBL" id="KAA8917682.1"/>
    </source>
</evidence>
<accession>A0A642VE67</accession>
<sequence>MITYSRHLTSILAGCKKLTDYWEKDGRYQKYDFNGRYDMNSPLAKLMFGQIYDICRERQGLRPSTEAFEYLYSPVQWHIDTEYVVPYSHRVPYSTGLCLSWGELIGLIMYSLEIEPAGGAALQSLCIVTPVPVFVVHLISQMRVPMVRHFYGDEVMSYDENWAGPVFHMMKHVKEERTTVLRSGMDALLKYIEQDAGMLRQSGLRRFSHFVDDYQLWFDEDYGEVDQGAEEDAENSKKCRLLQQLGIKHEVIPGRNGYESLSNCGWGNSKMEEFLRRAISASVNKGSRVRIEGFGELEFKPKTYLDTRKMTRHGLMRMTPAHCYYFINRVYENTVLVIATPYDYRVMARHDAQMNESTRVICLYQTSGVNWHCVKLSRREEKELKLFLMEEYELTDSLGTDFFYEAKKPAQKLPSGPPVDPHNYVSKKFQPLLWLCIIGSTIQKLIPFKSTKV</sequence>
<comment type="caution">
    <text evidence="1">The sequence shown here is derived from an EMBL/GenBank/DDBJ whole genome shotgun (WGS) entry which is preliminary data.</text>
</comment>
<keyword evidence="2" id="KW-1185">Reference proteome</keyword>
<dbReference type="Proteomes" id="UP000761534">
    <property type="component" value="Unassembled WGS sequence"/>
</dbReference>
<dbReference type="VEuPathDB" id="FungiDB:TRICI_000179"/>
<reference evidence="1" key="1">
    <citation type="journal article" date="2019" name="G3 (Bethesda)">
        <title>Genome Assemblies of Two Rare Opportunistic Yeast Pathogens: Diutina rugosa (syn. Candida rugosa) and Trichomonascus ciferrii (syn. Candida ciferrii).</title>
        <authorList>
            <person name="Mixao V."/>
            <person name="Saus E."/>
            <person name="Hansen A.P."/>
            <person name="Lass-Florl C."/>
            <person name="Gabaldon T."/>
        </authorList>
    </citation>
    <scope>NUCLEOTIDE SEQUENCE</scope>
    <source>
        <strain evidence="1">CBS 4856</strain>
    </source>
</reference>
<dbReference type="EMBL" id="SWFS01000017">
    <property type="protein sequence ID" value="KAA8917682.1"/>
    <property type="molecule type" value="Genomic_DNA"/>
</dbReference>
<proteinExistence type="predicted"/>